<evidence type="ECO:0000256" key="1">
    <source>
        <dbReference type="ARBA" id="ARBA00004613"/>
    </source>
</evidence>
<dbReference type="GO" id="GO:0005179">
    <property type="term" value="F:hormone activity"/>
    <property type="evidence" value="ECO:0007669"/>
    <property type="project" value="UniProtKB-KW"/>
</dbReference>
<feature type="region of interest" description="Disordered" evidence="8">
    <location>
        <begin position="70"/>
        <end position="102"/>
    </location>
</feature>
<dbReference type="GO" id="GO:0040008">
    <property type="term" value="P:regulation of growth"/>
    <property type="evidence" value="ECO:0007669"/>
    <property type="project" value="UniProtKB-ARBA"/>
</dbReference>
<dbReference type="PANTHER" id="PTHR34270">
    <property type="entry name" value="PROTEIN RALF-LIKE 15-RELATED"/>
    <property type="match status" value="1"/>
</dbReference>
<evidence type="ECO:0000256" key="4">
    <source>
        <dbReference type="ARBA" id="ARBA00022702"/>
    </source>
</evidence>
<evidence type="ECO:0000313" key="11">
    <source>
        <dbReference type="Proteomes" id="UP000236291"/>
    </source>
</evidence>
<protein>
    <submittedName>
        <fullName evidence="10">Uncharacterized protein</fullName>
    </submittedName>
</protein>
<comment type="subcellular location">
    <subcellularLocation>
        <location evidence="1">Secreted</location>
    </subcellularLocation>
</comment>
<evidence type="ECO:0000313" key="10">
    <source>
        <dbReference type="EMBL" id="PNX61538.1"/>
    </source>
</evidence>
<comment type="similarity">
    <text evidence="2">Belongs to the plant rapid alkalinization factor (RALF) family.</text>
</comment>
<reference evidence="10 11" key="2">
    <citation type="journal article" date="2017" name="Front. Plant Sci.">
        <title>Gene Classification and Mining of Molecular Markers Useful in Red Clover (Trifolium pratense) Breeding.</title>
        <authorList>
            <person name="Istvanek J."/>
            <person name="Dluhosova J."/>
            <person name="Dluhos P."/>
            <person name="Patkova L."/>
            <person name="Nedelnik J."/>
            <person name="Repkova J."/>
        </authorList>
    </citation>
    <scope>NUCLEOTIDE SEQUENCE [LARGE SCALE GENOMIC DNA]</scope>
    <source>
        <strain evidence="11">cv. Tatra</strain>
        <tissue evidence="10">Young leaves</tissue>
    </source>
</reference>
<organism evidence="10 11">
    <name type="scientific">Trifolium pratense</name>
    <name type="common">Red clover</name>
    <dbReference type="NCBI Taxonomy" id="57577"/>
    <lineage>
        <taxon>Eukaryota</taxon>
        <taxon>Viridiplantae</taxon>
        <taxon>Streptophyta</taxon>
        <taxon>Embryophyta</taxon>
        <taxon>Tracheophyta</taxon>
        <taxon>Spermatophyta</taxon>
        <taxon>Magnoliopsida</taxon>
        <taxon>eudicotyledons</taxon>
        <taxon>Gunneridae</taxon>
        <taxon>Pentapetalae</taxon>
        <taxon>rosids</taxon>
        <taxon>fabids</taxon>
        <taxon>Fabales</taxon>
        <taxon>Fabaceae</taxon>
        <taxon>Papilionoideae</taxon>
        <taxon>50 kb inversion clade</taxon>
        <taxon>NPAAA clade</taxon>
        <taxon>Hologalegina</taxon>
        <taxon>IRL clade</taxon>
        <taxon>Trifolieae</taxon>
        <taxon>Trifolium</taxon>
    </lineage>
</organism>
<feature type="signal peptide" evidence="9">
    <location>
        <begin position="1"/>
        <end position="25"/>
    </location>
</feature>
<keyword evidence="5 9" id="KW-0732">Signal</keyword>
<evidence type="ECO:0000256" key="9">
    <source>
        <dbReference type="SAM" id="SignalP"/>
    </source>
</evidence>
<feature type="chain" id="PRO_5014421264" evidence="9">
    <location>
        <begin position="26"/>
        <end position="102"/>
    </location>
</feature>
<dbReference type="Pfam" id="PF05498">
    <property type="entry name" value="RALF"/>
    <property type="match status" value="1"/>
</dbReference>
<evidence type="ECO:0000256" key="7">
    <source>
        <dbReference type="ARBA" id="ARBA00037228"/>
    </source>
</evidence>
<dbReference type="EMBL" id="ASHM01085501">
    <property type="protein sequence ID" value="PNX61538.1"/>
    <property type="molecule type" value="Genomic_DNA"/>
</dbReference>
<evidence type="ECO:0000256" key="2">
    <source>
        <dbReference type="ARBA" id="ARBA00009178"/>
    </source>
</evidence>
<dbReference type="InterPro" id="IPR008801">
    <property type="entry name" value="RALF"/>
</dbReference>
<sequence>MAKTMLVVFLSALLICTSFTQDVEAKKFIGYGAIGRDRGVGCSPRTPELCKLHPANPYRRGCEAEMRCRGGPSAEKEEEEEVEEDPDHSHILIPDLPRKMLP</sequence>
<reference evidence="10 11" key="1">
    <citation type="journal article" date="2014" name="Am. J. Bot.">
        <title>Genome assembly and annotation for red clover (Trifolium pratense; Fabaceae).</title>
        <authorList>
            <person name="Istvanek J."/>
            <person name="Jaros M."/>
            <person name="Krenek A."/>
            <person name="Repkova J."/>
        </authorList>
    </citation>
    <scope>NUCLEOTIDE SEQUENCE [LARGE SCALE GENOMIC DNA]</scope>
    <source>
        <strain evidence="11">cv. Tatra</strain>
        <tissue evidence="10">Young leaves</tissue>
    </source>
</reference>
<dbReference type="OrthoDB" id="1626802at2759"/>
<evidence type="ECO:0000256" key="6">
    <source>
        <dbReference type="ARBA" id="ARBA00023157"/>
    </source>
</evidence>
<evidence type="ECO:0000256" key="5">
    <source>
        <dbReference type="ARBA" id="ARBA00022729"/>
    </source>
</evidence>
<dbReference type="AlphaFoldDB" id="A0A2K3K5H7"/>
<comment type="function">
    <text evidence="7">Cell signaling peptide that may regulate plant stress, growth, and development. Mediates a rapid alkalinization of extracellular space by mediating a transient increase in the cytoplasmic Ca(2+) concentration leading to a calcium-dependent signaling events through a cell surface receptor and a concomitant activation of some intracellular mitogen-activated protein kinases.</text>
</comment>
<keyword evidence="4" id="KW-0372">Hormone</keyword>
<keyword evidence="3" id="KW-0964">Secreted</keyword>
<gene>
    <name evidence="10" type="ORF">L195_g052511</name>
</gene>
<accession>A0A2K3K5H7</accession>
<dbReference type="PANTHER" id="PTHR34270:SF3">
    <property type="entry name" value="PROTEIN RALF-LIKE 16-RELATED"/>
    <property type="match status" value="1"/>
</dbReference>
<dbReference type="Proteomes" id="UP000236291">
    <property type="component" value="Unassembled WGS sequence"/>
</dbReference>
<comment type="caution">
    <text evidence="10">The sequence shown here is derived from an EMBL/GenBank/DDBJ whole genome shotgun (WGS) entry which is preliminary data.</text>
</comment>
<evidence type="ECO:0000256" key="3">
    <source>
        <dbReference type="ARBA" id="ARBA00022525"/>
    </source>
</evidence>
<keyword evidence="6" id="KW-1015">Disulfide bond</keyword>
<dbReference type="Gramene" id="Tp57577_TGAC_v2_mRNA6654">
    <property type="protein sequence ID" value="Tp57577_TGAC_v2_mRNA6654"/>
    <property type="gene ID" value="Tp57577_TGAC_v2_gene6428"/>
</dbReference>
<feature type="compositionally biased region" description="Acidic residues" evidence="8">
    <location>
        <begin position="76"/>
        <end position="86"/>
    </location>
</feature>
<name>A0A2K3K5H7_TRIPR</name>
<evidence type="ECO:0000256" key="8">
    <source>
        <dbReference type="SAM" id="MobiDB-lite"/>
    </source>
</evidence>
<proteinExistence type="inferred from homology"/>
<dbReference type="GO" id="GO:0005576">
    <property type="term" value="C:extracellular region"/>
    <property type="evidence" value="ECO:0007669"/>
    <property type="project" value="UniProtKB-SubCell"/>
</dbReference>